<dbReference type="InParanoid" id="F1Z3Q7"/>
<sequence>MIMIPTKFIIKKLKLFISPGFISFFPKFLHIFIDIFIAEKELAFPHLLSKTLNAFFCFGISFWY</sequence>
<dbReference type="AlphaFoldDB" id="F1Z3Q7"/>
<organism evidence="2 3">
    <name type="scientific">Novosphingobium nitrogenifigens DSM 19370</name>
    <dbReference type="NCBI Taxonomy" id="983920"/>
    <lineage>
        <taxon>Bacteria</taxon>
        <taxon>Pseudomonadati</taxon>
        <taxon>Pseudomonadota</taxon>
        <taxon>Alphaproteobacteria</taxon>
        <taxon>Sphingomonadales</taxon>
        <taxon>Sphingomonadaceae</taxon>
        <taxon>Novosphingobium</taxon>
    </lineage>
</organism>
<name>F1Z3Q7_9SPHN</name>
<accession>F1Z3Q7</accession>
<dbReference type="EMBL" id="AEWJ01000013">
    <property type="protein sequence ID" value="EGD60662.1"/>
    <property type="molecule type" value="Genomic_DNA"/>
</dbReference>
<keyword evidence="3" id="KW-1185">Reference proteome</keyword>
<gene>
    <name evidence="2" type="ORF">Y88_1743</name>
</gene>
<evidence type="ECO:0000256" key="1">
    <source>
        <dbReference type="SAM" id="Phobius"/>
    </source>
</evidence>
<evidence type="ECO:0000313" key="3">
    <source>
        <dbReference type="Proteomes" id="UP000004728"/>
    </source>
</evidence>
<dbReference type="HOGENOM" id="CLU_2863352_0_0_5"/>
<keyword evidence="1" id="KW-0812">Transmembrane</keyword>
<keyword evidence="1" id="KW-1133">Transmembrane helix</keyword>
<comment type="caution">
    <text evidence="2">The sequence shown here is derived from an EMBL/GenBank/DDBJ whole genome shotgun (WGS) entry which is preliminary data.</text>
</comment>
<feature type="transmembrane region" description="Helical" evidence="1">
    <location>
        <begin position="15"/>
        <end position="37"/>
    </location>
</feature>
<protein>
    <submittedName>
        <fullName evidence="2">Uncharacterized protein</fullName>
    </submittedName>
</protein>
<reference evidence="2 3" key="1">
    <citation type="journal article" date="2012" name="J. Bacteriol.">
        <title>Draft Genome Sequence of Novosphingobium nitrogenifigens Y88T.</title>
        <authorList>
            <person name="Strabala T.J."/>
            <person name="Macdonald L."/>
            <person name="Liu V."/>
            <person name="Smit A.M."/>
        </authorList>
    </citation>
    <scope>NUCLEOTIDE SEQUENCE [LARGE SCALE GENOMIC DNA]</scope>
    <source>
        <strain evidence="2 3">DSM 19370</strain>
    </source>
</reference>
<proteinExistence type="predicted"/>
<keyword evidence="1" id="KW-0472">Membrane</keyword>
<dbReference type="Proteomes" id="UP000004728">
    <property type="component" value="Unassembled WGS sequence"/>
</dbReference>
<evidence type="ECO:0000313" key="2">
    <source>
        <dbReference type="EMBL" id="EGD60662.1"/>
    </source>
</evidence>